<feature type="region of interest" description="Disordered" evidence="1">
    <location>
        <begin position="118"/>
        <end position="146"/>
    </location>
</feature>
<dbReference type="Proteomes" id="UP001219525">
    <property type="component" value="Unassembled WGS sequence"/>
</dbReference>
<dbReference type="AlphaFoldDB" id="A0AAD6YHQ5"/>
<reference evidence="3" key="1">
    <citation type="submission" date="2023-03" db="EMBL/GenBank/DDBJ databases">
        <title>Massive genome expansion in bonnet fungi (Mycena s.s.) driven by repeated elements and novel gene families across ecological guilds.</title>
        <authorList>
            <consortium name="Lawrence Berkeley National Laboratory"/>
            <person name="Harder C.B."/>
            <person name="Miyauchi S."/>
            <person name="Viragh M."/>
            <person name="Kuo A."/>
            <person name="Thoen E."/>
            <person name="Andreopoulos B."/>
            <person name="Lu D."/>
            <person name="Skrede I."/>
            <person name="Drula E."/>
            <person name="Henrissat B."/>
            <person name="Morin E."/>
            <person name="Kohler A."/>
            <person name="Barry K."/>
            <person name="LaButti K."/>
            <person name="Morin E."/>
            <person name="Salamov A."/>
            <person name="Lipzen A."/>
            <person name="Mereny Z."/>
            <person name="Hegedus B."/>
            <person name="Baldrian P."/>
            <person name="Stursova M."/>
            <person name="Weitz H."/>
            <person name="Taylor A."/>
            <person name="Grigoriev I.V."/>
            <person name="Nagy L.G."/>
            <person name="Martin F."/>
            <person name="Kauserud H."/>
        </authorList>
    </citation>
    <scope>NUCLEOTIDE SEQUENCE</scope>
    <source>
        <strain evidence="3">9144</strain>
    </source>
</reference>
<dbReference type="PANTHER" id="PTHR12197">
    <property type="entry name" value="HISTONE-LYSINE N-METHYLTRANSFERASE SMYD"/>
    <property type="match status" value="1"/>
</dbReference>
<dbReference type="InterPro" id="IPR046341">
    <property type="entry name" value="SET_dom_sf"/>
</dbReference>
<dbReference type="InterPro" id="IPR001214">
    <property type="entry name" value="SET_dom"/>
</dbReference>
<sequence length="371" mass="42060">MSDVKVDDLKTRIPFRKDKTWFGGRGLFATQPIPKDTLIHTCPVPYASVIYRDFRKEVCAQCFAYAFDARRSSWNVKLAEGSGVWFCSEACRGDWARAEGAELVSAVNTEVDRLAKSMEKDRGKRAAASCRSLGSVPEPEAPSAPPALTQEAIDQAWAAGELATHAKTKPGSAPETTLDELELEDVRFVLSALVRRYIDDWAPTAAADMSSNLWTDVLQLQNHDLPYILARPQALVSHLRVYTFIRRVVRSIRVLEPYLATSEAVRAVLARKHGNVFGMYEMNTEGDSEMFGWSMYVSASYFNHDCAPNVRKERAGRAMCFYTTRDVAYGEELCINYIDLKDTVTERREQLRLNWYFDCVCDRCNRELETR</sequence>
<proteinExistence type="predicted"/>
<keyword evidence="4" id="KW-1185">Reference proteome</keyword>
<protein>
    <recommendedName>
        <fullName evidence="2">SET domain-containing protein</fullName>
    </recommendedName>
</protein>
<dbReference type="EMBL" id="JARJCW010000009">
    <property type="protein sequence ID" value="KAJ7220648.1"/>
    <property type="molecule type" value="Genomic_DNA"/>
</dbReference>
<evidence type="ECO:0000259" key="2">
    <source>
        <dbReference type="PROSITE" id="PS50280"/>
    </source>
</evidence>
<feature type="domain" description="SET" evidence="2">
    <location>
        <begin position="4"/>
        <end position="338"/>
    </location>
</feature>
<dbReference type="SMART" id="SM00317">
    <property type="entry name" value="SET"/>
    <property type="match status" value="1"/>
</dbReference>
<dbReference type="PANTHER" id="PTHR12197:SF294">
    <property type="entry name" value="POTENTIAL PROTEIN LYSINE METHYLTRANSFERASE SET6"/>
    <property type="match status" value="1"/>
</dbReference>
<name>A0AAD6YHQ5_9AGAR</name>
<dbReference type="PROSITE" id="PS50280">
    <property type="entry name" value="SET"/>
    <property type="match status" value="1"/>
</dbReference>
<organism evidence="3 4">
    <name type="scientific">Mycena pura</name>
    <dbReference type="NCBI Taxonomy" id="153505"/>
    <lineage>
        <taxon>Eukaryota</taxon>
        <taxon>Fungi</taxon>
        <taxon>Dikarya</taxon>
        <taxon>Basidiomycota</taxon>
        <taxon>Agaricomycotina</taxon>
        <taxon>Agaricomycetes</taxon>
        <taxon>Agaricomycetidae</taxon>
        <taxon>Agaricales</taxon>
        <taxon>Marasmiineae</taxon>
        <taxon>Mycenaceae</taxon>
        <taxon>Mycena</taxon>
    </lineage>
</organism>
<gene>
    <name evidence="3" type="ORF">GGX14DRAFT_431573</name>
</gene>
<dbReference type="GO" id="GO:0005634">
    <property type="term" value="C:nucleus"/>
    <property type="evidence" value="ECO:0007669"/>
    <property type="project" value="TreeGrafter"/>
</dbReference>
<dbReference type="Gene3D" id="2.170.270.10">
    <property type="entry name" value="SET domain"/>
    <property type="match status" value="1"/>
</dbReference>
<evidence type="ECO:0000256" key="1">
    <source>
        <dbReference type="SAM" id="MobiDB-lite"/>
    </source>
</evidence>
<dbReference type="CDD" id="cd20071">
    <property type="entry name" value="SET_SMYD"/>
    <property type="match status" value="1"/>
</dbReference>
<dbReference type="SUPFAM" id="SSF82199">
    <property type="entry name" value="SET domain"/>
    <property type="match status" value="1"/>
</dbReference>
<evidence type="ECO:0000313" key="4">
    <source>
        <dbReference type="Proteomes" id="UP001219525"/>
    </source>
</evidence>
<comment type="caution">
    <text evidence="3">The sequence shown here is derived from an EMBL/GenBank/DDBJ whole genome shotgun (WGS) entry which is preliminary data.</text>
</comment>
<dbReference type="Pfam" id="PF00856">
    <property type="entry name" value="SET"/>
    <property type="match status" value="1"/>
</dbReference>
<dbReference type="InterPro" id="IPR050869">
    <property type="entry name" value="H3K4_H4K5_MeTrfase"/>
</dbReference>
<accession>A0AAD6YHQ5</accession>
<evidence type="ECO:0000313" key="3">
    <source>
        <dbReference type="EMBL" id="KAJ7220648.1"/>
    </source>
</evidence>